<evidence type="ECO:0000313" key="2">
    <source>
        <dbReference type="Proteomes" id="UP000176997"/>
    </source>
</evidence>
<dbReference type="EMBL" id="MHUS01000022">
    <property type="protein sequence ID" value="OHA80470.1"/>
    <property type="molecule type" value="Genomic_DNA"/>
</dbReference>
<dbReference type="Proteomes" id="UP000176997">
    <property type="component" value="Unassembled WGS sequence"/>
</dbReference>
<organism evidence="1 2">
    <name type="scientific">Candidatus Yonathbacteria bacterium RIFCSPHIGHO2_01_FULL_51_10</name>
    <dbReference type="NCBI Taxonomy" id="1802723"/>
    <lineage>
        <taxon>Bacteria</taxon>
        <taxon>Candidatus Yonathiibacteriota</taxon>
    </lineage>
</organism>
<evidence type="ECO:0008006" key="3">
    <source>
        <dbReference type="Google" id="ProtNLM"/>
    </source>
</evidence>
<accession>A0A1G2S5U7</accession>
<proteinExistence type="predicted"/>
<protein>
    <recommendedName>
        <fullName evidence="3">Homing endonuclease LAGLIDADG domain-containing protein</fullName>
    </recommendedName>
</protein>
<sequence length="137" mass="16119">MLQIKKRKDGAIGIRFMPTICFYQDTRHEKTLYWIQEVLGIGYLSQRNDGMTELRINGYRQIRDILKSLLPYIRFKKLQATALKNACDILADTTFKMLSKKKLQKLVNYILVIQNENYGTKKKKTQEELLTMLDLTP</sequence>
<name>A0A1G2S5U7_9BACT</name>
<dbReference type="InterPro" id="IPR027434">
    <property type="entry name" value="Homing_endonucl"/>
</dbReference>
<dbReference type="SUPFAM" id="SSF55608">
    <property type="entry name" value="Homing endonucleases"/>
    <property type="match status" value="1"/>
</dbReference>
<dbReference type="AlphaFoldDB" id="A0A1G2S5U7"/>
<reference evidence="1 2" key="1">
    <citation type="journal article" date="2016" name="Nat. Commun.">
        <title>Thousands of microbial genomes shed light on interconnected biogeochemical processes in an aquifer system.</title>
        <authorList>
            <person name="Anantharaman K."/>
            <person name="Brown C.T."/>
            <person name="Hug L.A."/>
            <person name="Sharon I."/>
            <person name="Castelle C.J."/>
            <person name="Probst A.J."/>
            <person name="Thomas B.C."/>
            <person name="Singh A."/>
            <person name="Wilkins M.J."/>
            <person name="Karaoz U."/>
            <person name="Brodie E.L."/>
            <person name="Williams K.H."/>
            <person name="Hubbard S.S."/>
            <person name="Banfield J.F."/>
        </authorList>
    </citation>
    <scope>NUCLEOTIDE SEQUENCE [LARGE SCALE GENOMIC DNA]</scope>
</reference>
<dbReference type="Gene3D" id="3.10.28.10">
    <property type="entry name" value="Homing endonucleases"/>
    <property type="match status" value="1"/>
</dbReference>
<evidence type="ECO:0000313" key="1">
    <source>
        <dbReference type="EMBL" id="OHA80470.1"/>
    </source>
</evidence>
<comment type="caution">
    <text evidence="1">The sequence shown here is derived from an EMBL/GenBank/DDBJ whole genome shotgun (WGS) entry which is preliminary data.</text>
</comment>
<gene>
    <name evidence="1" type="ORF">A2675_03905</name>
</gene>